<comment type="caution">
    <text evidence="4">The sequence shown here is derived from an EMBL/GenBank/DDBJ whole genome shotgun (WGS) entry which is preliminary data.</text>
</comment>
<proteinExistence type="predicted"/>
<keyword evidence="1" id="KW-0611">Plant defense</keyword>
<dbReference type="GO" id="GO:0006952">
    <property type="term" value="P:defense response"/>
    <property type="evidence" value="ECO:0007669"/>
    <property type="project" value="UniProtKB-KW"/>
</dbReference>
<evidence type="ECO:0000256" key="2">
    <source>
        <dbReference type="ARBA" id="ARBA00023157"/>
    </source>
</evidence>
<dbReference type="GO" id="GO:0004568">
    <property type="term" value="F:chitinase activity"/>
    <property type="evidence" value="ECO:0007669"/>
    <property type="project" value="InterPro"/>
</dbReference>
<dbReference type="Pfam" id="PF00182">
    <property type="entry name" value="Glyco_hydro_19"/>
    <property type="match status" value="1"/>
</dbReference>
<name>A0A318FYB8_KLEOX</name>
<dbReference type="Gene3D" id="1.10.530.10">
    <property type="match status" value="1"/>
</dbReference>
<accession>A0A318FYB8</accession>
<evidence type="ECO:0000313" key="5">
    <source>
        <dbReference type="Proteomes" id="UP000247485"/>
    </source>
</evidence>
<keyword evidence="2" id="KW-1015">Disulfide bond</keyword>
<evidence type="ECO:0000256" key="1">
    <source>
        <dbReference type="ARBA" id="ARBA00022821"/>
    </source>
</evidence>
<dbReference type="GO" id="GO:0016998">
    <property type="term" value="P:cell wall macromolecule catabolic process"/>
    <property type="evidence" value="ECO:0007669"/>
    <property type="project" value="InterPro"/>
</dbReference>
<sequence>MLHAIDGTWQPNDHDNANGLVTGFGASIQIINGGVECGGEEENAQSLNRIAYYKEFANYLKVAIADDEVLGCKNMKQFDEGGAGALLIYWEEDWGWSAETSDGKTNACQQVVYQTAYTAFKAGDYAKCVQGHFNVYIVDDNGQVEDWITDTTPATPEDTTPA</sequence>
<dbReference type="Proteomes" id="UP000247485">
    <property type="component" value="Unassembled WGS sequence"/>
</dbReference>
<dbReference type="PANTHER" id="PTHR22595:SF79">
    <property type="entry name" value="CHITINASE 12"/>
    <property type="match status" value="1"/>
</dbReference>
<protein>
    <submittedName>
        <fullName evidence="4">Chitinase class I</fullName>
    </submittedName>
</protein>
<dbReference type="GO" id="GO:0006032">
    <property type="term" value="P:chitin catabolic process"/>
    <property type="evidence" value="ECO:0007669"/>
    <property type="project" value="InterPro"/>
</dbReference>
<dbReference type="PANTHER" id="PTHR22595">
    <property type="entry name" value="CHITINASE-RELATED"/>
    <property type="match status" value="1"/>
</dbReference>
<organism evidence="4 5">
    <name type="scientific">Klebsiella oxytoca</name>
    <dbReference type="NCBI Taxonomy" id="571"/>
    <lineage>
        <taxon>Bacteria</taxon>
        <taxon>Pseudomonadati</taxon>
        <taxon>Pseudomonadota</taxon>
        <taxon>Gammaproteobacteria</taxon>
        <taxon>Enterobacterales</taxon>
        <taxon>Enterobacteriaceae</taxon>
        <taxon>Klebsiella/Raoultella group</taxon>
        <taxon>Klebsiella</taxon>
    </lineage>
</organism>
<evidence type="ECO:0000313" key="4">
    <source>
        <dbReference type="EMBL" id="PXW48414.1"/>
    </source>
</evidence>
<evidence type="ECO:0000259" key="3">
    <source>
        <dbReference type="Pfam" id="PF00182"/>
    </source>
</evidence>
<gene>
    <name evidence="4" type="ORF">DET57_10217</name>
</gene>
<dbReference type="AlphaFoldDB" id="A0A318FYB8"/>
<feature type="domain" description="Glycoside hydrolase family 19 catalytic" evidence="3">
    <location>
        <begin position="5"/>
        <end position="66"/>
    </location>
</feature>
<dbReference type="InterPro" id="IPR023346">
    <property type="entry name" value="Lysozyme-like_dom_sf"/>
</dbReference>
<dbReference type="SUPFAM" id="SSF53955">
    <property type="entry name" value="Lysozyme-like"/>
    <property type="match status" value="1"/>
</dbReference>
<reference evidence="4 5" key="1">
    <citation type="submission" date="2018-05" db="EMBL/GenBank/DDBJ databases">
        <title>Freshwater and sediment microbial communities from various areas in North America, analyzing microbe dynamics in response to fracking.</title>
        <authorList>
            <person name="Lamendella R."/>
        </authorList>
    </citation>
    <scope>NUCLEOTIDE SEQUENCE [LARGE SCALE GENOMIC DNA]</scope>
    <source>
        <strain evidence="4 5">67</strain>
    </source>
</reference>
<dbReference type="InterPro" id="IPR000726">
    <property type="entry name" value="Glyco_hydro_19_cat"/>
</dbReference>
<dbReference type="EMBL" id="QJJG01000002">
    <property type="protein sequence ID" value="PXW48414.1"/>
    <property type="molecule type" value="Genomic_DNA"/>
</dbReference>